<keyword evidence="2" id="KW-1185">Reference proteome</keyword>
<comment type="caution">
    <text evidence="1">The sequence shown here is derived from an EMBL/GenBank/DDBJ whole genome shotgun (WGS) entry which is preliminary data.</text>
</comment>
<accession>A0AAD6RRZ1</accession>
<name>A0AAD6RRZ1_9ROSI</name>
<organism evidence="1 2">
    <name type="scientific">Populus alba x Populus x berolinensis</name>
    <dbReference type="NCBI Taxonomy" id="444605"/>
    <lineage>
        <taxon>Eukaryota</taxon>
        <taxon>Viridiplantae</taxon>
        <taxon>Streptophyta</taxon>
        <taxon>Embryophyta</taxon>
        <taxon>Tracheophyta</taxon>
        <taxon>Spermatophyta</taxon>
        <taxon>Magnoliopsida</taxon>
        <taxon>eudicotyledons</taxon>
        <taxon>Gunneridae</taxon>
        <taxon>Pentapetalae</taxon>
        <taxon>rosids</taxon>
        <taxon>fabids</taxon>
        <taxon>Malpighiales</taxon>
        <taxon>Salicaceae</taxon>
        <taxon>Saliceae</taxon>
        <taxon>Populus</taxon>
    </lineage>
</organism>
<evidence type="ECO:0000313" key="1">
    <source>
        <dbReference type="EMBL" id="KAJ7014068.1"/>
    </source>
</evidence>
<gene>
    <name evidence="1" type="ORF">NC653_003633</name>
</gene>
<sequence length="136" mass="16174">MYSKFITFVSELVSLDKKITNEKMIHLLLIKMLKMEDNNVKRKSLTLKAVNDKEEKNIYNGEEYEDKTLVTKICSKYLRLKKYGANQRSFRREKGDNGESSNWDVIIFYECEKPSHVKYDCPNIYIYIRSRLKALT</sequence>
<dbReference type="AlphaFoldDB" id="A0AAD6RRZ1"/>
<evidence type="ECO:0000313" key="2">
    <source>
        <dbReference type="Proteomes" id="UP001164929"/>
    </source>
</evidence>
<protein>
    <submittedName>
        <fullName evidence="1">Uncharacterized protein</fullName>
    </submittedName>
</protein>
<reference evidence="1 2" key="1">
    <citation type="journal article" date="2023" name="Mol. Ecol. Resour.">
        <title>Chromosome-level genome assembly of a triploid poplar Populus alba 'Berolinensis'.</title>
        <authorList>
            <person name="Chen S."/>
            <person name="Yu Y."/>
            <person name="Wang X."/>
            <person name="Wang S."/>
            <person name="Zhang T."/>
            <person name="Zhou Y."/>
            <person name="He R."/>
            <person name="Meng N."/>
            <person name="Wang Y."/>
            <person name="Liu W."/>
            <person name="Liu Z."/>
            <person name="Liu J."/>
            <person name="Guo Q."/>
            <person name="Huang H."/>
            <person name="Sederoff R.R."/>
            <person name="Wang G."/>
            <person name="Qu G."/>
            <person name="Chen S."/>
        </authorList>
    </citation>
    <scope>NUCLEOTIDE SEQUENCE [LARGE SCALE GENOMIC DNA]</scope>
    <source>
        <strain evidence="1">SC-2020</strain>
    </source>
</reference>
<proteinExistence type="predicted"/>
<dbReference type="Proteomes" id="UP001164929">
    <property type="component" value="Chromosome 1"/>
</dbReference>
<dbReference type="EMBL" id="JAQIZT010000001">
    <property type="protein sequence ID" value="KAJ7014068.1"/>
    <property type="molecule type" value="Genomic_DNA"/>
</dbReference>